<evidence type="ECO:0000313" key="10">
    <source>
        <dbReference type="EMBL" id="KAG8239545.1"/>
    </source>
</evidence>
<organism evidence="10 11">
    <name type="scientific">Ladona fulva</name>
    <name type="common">Scarce chaser dragonfly</name>
    <name type="synonym">Libellula fulva</name>
    <dbReference type="NCBI Taxonomy" id="123851"/>
    <lineage>
        <taxon>Eukaryota</taxon>
        <taxon>Metazoa</taxon>
        <taxon>Ecdysozoa</taxon>
        <taxon>Arthropoda</taxon>
        <taxon>Hexapoda</taxon>
        <taxon>Insecta</taxon>
        <taxon>Pterygota</taxon>
        <taxon>Palaeoptera</taxon>
        <taxon>Odonata</taxon>
        <taxon>Epiprocta</taxon>
        <taxon>Anisoptera</taxon>
        <taxon>Libelluloidea</taxon>
        <taxon>Libellulidae</taxon>
        <taxon>Ladona</taxon>
    </lineage>
</organism>
<comment type="catalytic activity">
    <reaction evidence="8">
        <text>DNA(n) + a 2'-deoxyribonucleoside 5'-triphosphate = DNA(n+1) + diphosphate</text>
        <dbReference type="Rhea" id="RHEA:22508"/>
        <dbReference type="Rhea" id="RHEA-COMP:17339"/>
        <dbReference type="Rhea" id="RHEA-COMP:17340"/>
        <dbReference type="ChEBI" id="CHEBI:33019"/>
        <dbReference type="ChEBI" id="CHEBI:61560"/>
        <dbReference type="ChEBI" id="CHEBI:173112"/>
        <dbReference type="EC" id="2.7.7.7"/>
    </reaction>
</comment>
<keyword evidence="5" id="KW-0235">DNA replication</keyword>
<dbReference type="InterPro" id="IPR043502">
    <property type="entry name" value="DNA/RNA_pol_sf"/>
</dbReference>
<evidence type="ECO:0000256" key="2">
    <source>
        <dbReference type="ARBA" id="ARBA00012417"/>
    </source>
</evidence>
<dbReference type="GO" id="GO:0003887">
    <property type="term" value="F:DNA-directed DNA polymerase activity"/>
    <property type="evidence" value="ECO:0007669"/>
    <property type="project" value="UniProtKB-KW"/>
</dbReference>
<gene>
    <name evidence="10" type="ORF">J437_LFUL019266</name>
</gene>
<dbReference type="EC" id="2.7.7.7" evidence="2"/>
<reference evidence="10" key="2">
    <citation type="submission" date="2017-10" db="EMBL/GenBank/DDBJ databases">
        <title>Ladona fulva Genome sequencing and assembly.</title>
        <authorList>
            <person name="Murali S."/>
            <person name="Richards S."/>
            <person name="Bandaranaike D."/>
            <person name="Bellair M."/>
            <person name="Blankenburg K."/>
            <person name="Chao H."/>
            <person name="Dinh H."/>
            <person name="Doddapaneni H."/>
            <person name="Dugan-Rocha S."/>
            <person name="Elkadiri S."/>
            <person name="Gnanaolivu R."/>
            <person name="Hernandez B."/>
            <person name="Skinner E."/>
            <person name="Javaid M."/>
            <person name="Lee S."/>
            <person name="Li M."/>
            <person name="Ming W."/>
            <person name="Munidasa M."/>
            <person name="Muniz J."/>
            <person name="Nguyen L."/>
            <person name="Hughes D."/>
            <person name="Osuji N."/>
            <person name="Pu L.-L."/>
            <person name="Puazo M."/>
            <person name="Qu C."/>
            <person name="Quiroz J."/>
            <person name="Raj R."/>
            <person name="Weissenberger G."/>
            <person name="Xin Y."/>
            <person name="Zou X."/>
            <person name="Han Y."/>
            <person name="Worley K."/>
            <person name="Muzny D."/>
            <person name="Gibbs R."/>
        </authorList>
    </citation>
    <scope>NUCLEOTIDE SEQUENCE</scope>
    <source>
        <strain evidence="10">Sampled in the wild</strain>
    </source>
</reference>
<evidence type="ECO:0000259" key="9">
    <source>
        <dbReference type="Pfam" id="PF03175"/>
    </source>
</evidence>
<dbReference type="AlphaFoldDB" id="A0A8K0KR88"/>
<evidence type="ECO:0000256" key="8">
    <source>
        <dbReference type="ARBA" id="ARBA00049244"/>
    </source>
</evidence>
<dbReference type="OrthoDB" id="5871067at2759"/>
<keyword evidence="7" id="KW-0238">DNA-binding</keyword>
<reference evidence="10" key="1">
    <citation type="submission" date="2013-04" db="EMBL/GenBank/DDBJ databases">
        <authorList>
            <person name="Qu J."/>
            <person name="Murali S.C."/>
            <person name="Bandaranaike D."/>
            <person name="Bellair M."/>
            <person name="Blankenburg K."/>
            <person name="Chao H."/>
            <person name="Dinh H."/>
            <person name="Doddapaneni H."/>
            <person name="Downs B."/>
            <person name="Dugan-Rocha S."/>
            <person name="Elkadiri S."/>
            <person name="Gnanaolivu R.D."/>
            <person name="Hernandez B."/>
            <person name="Javaid M."/>
            <person name="Jayaseelan J.C."/>
            <person name="Lee S."/>
            <person name="Li M."/>
            <person name="Ming W."/>
            <person name="Munidasa M."/>
            <person name="Muniz J."/>
            <person name="Nguyen L."/>
            <person name="Ongeri F."/>
            <person name="Osuji N."/>
            <person name="Pu L.-L."/>
            <person name="Puazo M."/>
            <person name="Qu C."/>
            <person name="Quiroz J."/>
            <person name="Raj R."/>
            <person name="Weissenberger G."/>
            <person name="Xin Y."/>
            <person name="Zou X."/>
            <person name="Han Y."/>
            <person name="Richards S."/>
            <person name="Worley K."/>
            <person name="Muzny D."/>
            <person name="Gibbs R."/>
        </authorList>
    </citation>
    <scope>NUCLEOTIDE SEQUENCE</scope>
    <source>
        <strain evidence="10">Sampled in the wild</strain>
    </source>
</reference>
<proteinExistence type="inferred from homology"/>
<evidence type="ECO:0000256" key="6">
    <source>
        <dbReference type="ARBA" id="ARBA00022932"/>
    </source>
</evidence>
<evidence type="ECO:0000313" key="11">
    <source>
        <dbReference type="Proteomes" id="UP000792457"/>
    </source>
</evidence>
<dbReference type="InterPro" id="IPR004868">
    <property type="entry name" value="DNA-dir_DNA_pol_B_mt/vir"/>
</dbReference>
<dbReference type="GO" id="GO:0000166">
    <property type="term" value="F:nucleotide binding"/>
    <property type="evidence" value="ECO:0007669"/>
    <property type="project" value="InterPro"/>
</dbReference>
<dbReference type="GO" id="GO:0003677">
    <property type="term" value="F:DNA binding"/>
    <property type="evidence" value="ECO:0007669"/>
    <property type="project" value="UniProtKB-KW"/>
</dbReference>
<name>A0A8K0KR88_LADFU</name>
<dbReference type="Proteomes" id="UP000792457">
    <property type="component" value="Unassembled WGS sequence"/>
</dbReference>
<protein>
    <recommendedName>
        <fullName evidence="2">DNA-directed DNA polymerase</fullName>
        <ecNumber evidence="2">2.7.7.7</ecNumber>
    </recommendedName>
</protein>
<keyword evidence="3" id="KW-0808">Transferase</keyword>
<comment type="caution">
    <text evidence="10">The sequence shown here is derived from an EMBL/GenBank/DDBJ whole genome shotgun (WGS) entry which is preliminary data.</text>
</comment>
<sequence length="242" mass="27655">MSMRYESTMSRRNAFLDNGYLLVEMWGCEFAAYLKVNSETRDYLENHPIAANKPQDPRDGFYGGRTNATKLYHRAKEDGEEIKYIDICSLYPFVNKWKKYPISHPTIYIGSDCPTLSECEGLIKCAVLPPSDLYHPVLPYRCGGKLTFPQCRTCAAECIQMSCPHNNEEREITGTWVSDELKKAVEKGYKVIKMYEVWQYNCTLYDGEKDEGGLFGGYINNFLKIKMEASGWPSGSMTECNA</sequence>
<dbReference type="InterPro" id="IPR023211">
    <property type="entry name" value="DNA_pol_palm_dom_sf"/>
</dbReference>
<keyword evidence="11" id="KW-1185">Reference proteome</keyword>
<dbReference type="EMBL" id="KZ309700">
    <property type="protein sequence ID" value="KAG8239545.1"/>
    <property type="molecule type" value="Genomic_DNA"/>
</dbReference>
<dbReference type="PANTHER" id="PTHR33568">
    <property type="entry name" value="DNA POLYMERASE"/>
    <property type="match status" value="1"/>
</dbReference>
<evidence type="ECO:0000256" key="1">
    <source>
        <dbReference type="ARBA" id="ARBA00005755"/>
    </source>
</evidence>
<keyword evidence="6" id="KW-0239">DNA-directed DNA polymerase</keyword>
<evidence type="ECO:0000256" key="4">
    <source>
        <dbReference type="ARBA" id="ARBA00022695"/>
    </source>
</evidence>
<dbReference type="PANTHER" id="PTHR33568:SF3">
    <property type="entry name" value="DNA-DIRECTED DNA POLYMERASE"/>
    <property type="match status" value="1"/>
</dbReference>
<comment type="similarity">
    <text evidence="1">Belongs to the DNA polymerase type-B family.</text>
</comment>
<accession>A0A8K0KR88</accession>
<evidence type="ECO:0000256" key="5">
    <source>
        <dbReference type="ARBA" id="ARBA00022705"/>
    </source>
</evidence>
<dbReference type="Gene3D" id="3.90.1600.10">
    <property type="entry name" value="Palm domain of DNA polymerase"/>
    <property type="match status" value="1"/>
</dbReference>
<keyword evidence="4" id="KW-0548">Nucleotidyltransferase</keyword>
<evidence type="ECO:0000256" key="3">
    <source>
        <dbReference type="ARBA" id="ARBA00022679"/>
    </source>
</evidence>
<dbReference type="GO" id="GO:0006260">
    <property type="term" value="P:DNA replication"/>
    <property type="evidence" value="ECO:0007669"/>
    <property type="project" value="UniProtKB-KW"/>
</dbReference>
<feature type="domain" description="DNA-directed DNA polymerase family B mitochondria/virus" evidence="9">
    <location>
        <begin position="58"/>
        <end position="230"/>
    </location>
</feature>
<dbReference type="Pfam" id="PF03175">
    <property type="entry name" value="DNA_pol_B_2"/>
    <property type="match status" value="1"/>
</dbReference>
<evidence type="ECO:0000256" key="7">
    <source>
        <dbReference type="ARBA" id="ARBA00023125"/>
    </source>
</evidence>
<dbReference type="SUPFAM" id="SSF56672">
    <property type="entry name" value="DNA/RNA polymerases"/>
    <property type="match status" value="1"/>
</dbReference>